<dbReference type="Gene3D" id="3.40.50.12780">
    <property type="entry name" value="N-terminal domain of ligase-like"/>
    <property type="match status" value="1"/>
</dbReference>
<dbReference type="SUPFAM" id="SSF56801">
    <property type="entry name" value="Acetyl-CoA synthetase-like"/>
    <property type="match status" value="1"/>
</dbReference>
<dbReference type="RefSeq" id="WP_284267118.1">
    <property type="nucleotide sequence ID" value="NZ_BSOW01000010.1"/>
</dbReference>
<dbReference type="Proteomes" id="UP001156905">
    <property type="component" value="Unassembled WGS sequence"/>
</dbReference>
<protein>
    <submittedName>
        <fullName evidence="7">Long-chain-acyl-CoA synthetase</fullName>
    </submittedName>
</protein>
<evidence type="ECO:0000256" key="4">
    <source>
        <dbReference type="ARBA" id="ARBA00022840"/>
    </source>
</evidence>
<evidence type="ECO:0000259" key="6">
    <source>
        <dbReference type="Pfam" id="PF13193"/>
    </source>
</evidence>
<dbReference type="InterPro" id="IPR045851">
    <property type="entry name" value="AMP-bd_C_sf"/>
</dbReference>
<proteinExistence type="inferred from homology"/>
<dbReference type="Gene3D" id="3.30.300.30">
    <property type="match status" value="1"/>
</dbReference>
<sequence length="646" mass="70590">MKVVEQRLRVDDQAVRTDNDCTVALAAALPTSEQARADVDPTQLHDQVVTTRPEAPQPRRSAAKTWLQAFALTARVEAQPRRLFADIVEEWAQRQPNRPALLSDDQSFTYGELTARINRYARWARSLGLHAGRTVCLLMPNGPDYLACWLGISRVGATVALINTRLVGQSLAHCIDVAQADHVILTADCLDAFETARPHLHRVPQCWSLGTGGPSGDLDATLAAFEPGPLSSAERGDVTINGRALLIYTSGTTGLPKAANVSHRRILTWGGWFAGLTNASTRDCLYDCLPLHHSVGGVAAPCSMLCAGGSVAIAEKFSASRFWDDIVRFDCTVFQYIGELCRYLLKAPASERDSRHRLRLAVGNGLRGDIWETFASRFAIPQILEFYAATESNFSLFNVEGKPGAIGRIPPVLAHRFPASIVKVDADTGSPLRSDAGLCIACAPGETGEAVGRIGGAGRDGVPFEGYTDPAETEKKILRDVFTEGDAWFRTGDLMLRDEQGYLHFVDRVGDTFRWKGENVATSEVNDAIRDCPGVLDASTYGVAVSGADGRAGMAALVVDRGFDFRTFRDHLSRRLPPYAVPAFVRLCLALEATDTFKQKKQRLIREGFDPSVVDDPLFLRDPATGDYRSIDRAVYARIVEGEIRL</sequence>
<comment type="caution">
    <text evidence="7">The sequence shown here is derived from an EMBL/GenBank/DDBJ whole genome shotgun (WGS) entry which is preliminary data.</text>
</comment>
<keyword evidence="3" id="KW-0547">Nucleotide-binding</keyword>
<dbReference type="Pfam" id="PF00501">
    <property type="entry name" value="AMP-binding"/>
    <property type="match status" value="1"/>
</dbReference>
<dbReference type="InterPro" id="IPR042099">
    <property type="entry name" value="ANL_N_sf"/>
</dbReference>
<dbReference type="InterPro" id="IPR020845">
    <property type="entry name" value="AMP-binding_CS"/>
</dbReference>
<evidence type="ECO:0000256" key="1">
    <source>
        <dbReference type="ARBA" id="ARBA00006432"/>
    </source>
</evidence>
<dbReference type="EMBL" id="BSOW01000010">
    <property type="protein sequence ID" value="GLR86584.1"/>
    <property type="molecule type" value="Genomic_DNA"/>
</dbReference>
<evidence type="ECO:0000313" key="8">
    <source>
        <dbReference type="Proteomes" id="UP001156905"/>
    </source>
</evidence>
<keyword evidence="4" id="KW-0067">ATP-binding</keyword>
<evidence type="ECO:0000256" key="3">
    <source>
        <dbReference type="ARBA" id="ARBA00022741"/>
    </source>
</evidence>
<evidence type="ECO:0000256" key="2">
    <source>
        <dbReference type="ARBA" id="ARBA00022598"/>
    </source>
</evidence>
<comment type="similarity">
    <text evidence="1">Belongs to the ATP-dependent AMP-binding enzyme family.</text>
</comment>
<reference evidence="8" key="1">
    <citation type="journal article" date="2019" name="Int. J. Syst. Evol. Microbiol.">
        <title>The Global Catalogue of Microorganisms (GCM) 10K type strain sequencing project: providing services to taxonomists for standard genome sequencing and annotation.</title>
        <authorList>
            <consortium name="The Broad Institute Genomics Platform"/>
            <consortium name="The Broad Institute Genome Sequencing Center for Infectious Disease"/>
            <person name="Wu L."/>
            <person name="Ma J."/>
        </authorList>
    </citation>
    <scope>NUCLEOTIDE SEQUENCE [LARGE SCALE GENOMIC DNA]</scope>
    <source>
        <strain evidence="8">NBRC 102520</strain>
    </source>
</reference>
<name>A0ABQ6AZR6_9BRAD</name>
<evidence type="ECO:0000259" key="5">
    <source>
        <dbReference type="Pfam" id="PF00501"/>
    </source>
</evidence>
<gene>
    <name evidence="7" type="ORF">GCM10007857_32950</name>
</gene>
<dbReference type="Pfam" id="PF13193">
    <property type="entry name" value="AMP-binding_C"/>
    <property type="match status" value="1"/>
</dbReference>
<feature type="domain" description="AMP-dependent synthetase/ligase" evidence="5">
    <location>
        <begin position="89"/>
        <end position="445"/>
    </location>
</feature>
<dbReference type="PANTHER" id="PTHR43107">
    <property type="entry name" value="LONG-CHAIN FATTY ACID TRANSPORT PROTEIN"/>
    <property type="match status" value="1"/>
</dbReference>
<dbReference type="PANTHER" id="PTHR43107:SF15">
    <property type="entry name" value="FATTY ACID TRANSPORT PROTEIN 3, ISOFORM A"/>
    <property type="match status" value="1"/>
</dbReference>
<dbReference type="InterPro" id="IPR000873">
    <property type="entry name" value="AMP-dep_synth/lig_dom"/>
</dbReference>
<dbReference type="InterPro" id="IPR025110">
    <property type="entry name" value="AMP-bd_C"/>
</dbReference>
<dbReference type="PROSITE" id="PS00455">
    <property type="entry name" value="AMP_BINDING"/>
    <property type="match status" value="1"/>
</dbReference>
<organism evidence="7 8">
    <name type="scientific">Bradyrhizobium iriomotense</name>
    <dbReference type="NCBI Taxonomy" id="441950"/>
    <lineage>
        <taxon>Bacteria</taxon>
        <taxon>Pseudomonadati</taxon>
        <taxon>Pseudomonadota</taxon>
        <taxon>Alphaproteobacteria</taxon>
        <taxon>Hyphomicrobiales</taxon>
        <taxon>Nitrobacteraceae</taxon>
        <taxon>Bradyrhizobium</taxon>
    </lineage>
</organism>
<evidence type="ECO:0000313" key="7">
    <source>
        <dbReference type="EMBL" id="GLR86584.1"/>
    </source>
</evidence>
<keyword evidence="2" id="KW-0436">Ligase</keyword>
<keyword evidence="8" id="KW-1185">Reference proteome</keyword>
<accession>A0ABQ6AZR6</accession>
<dbReference type="NCBIfam" id="NF006134">
    <property type="entry name" value="PRK08279.1"/>
    <property type="match status" value="1"/>
</dbReference>
<feature type="domain" description="AMP-binding enzyme C-terminal" evidence="6">
    <location>
        <begin position="524"/>
        <end position="598"/>
    </location>
</feature>